<reference evidence="10" key="1">
    <citation type="submission" date="2016-10" db="EMBL/GenBank/DDBJ databases">
        <authorList>
            <person name="Varghese N."/>
            <person name="Submissions S."/>
        </authorList>
    </citation>
    <scope>NUCLEOTIDE SEQUENCE [LARGE SCALE GENOMIC DNA]</scope>
    <source>
        <strain evidence="10">BL9</strain>
    </source>
</reference>
<dbReference type="Proteomes" id="UP000198538">
    <property type="component" value="Unassembled WGS sequence"/>
</dbReference>
<comment type="similarity">
    <text evidence="7">Belongs to the binding-protein-dependent transport system permease family.</text>
</comment>
<feature type="transmembrane region" description="Helical" evidence="7">
    <location>
        <begin position="322"/>
        <end position="348"/>
    </location>
</feature>
<keyword evidence="6 7" id="KW-0472">Membrane</keyword>
<feature type="domain" description="ABC transmembrane type-1" evidence="8">
    <location>
        <begin position="144"/>
        <end position="341"/>
    </location>
</feature>
<dbReference type="Gene3D" id="1.10.3720.10">
    <property type="entry name" value="MetI-like"/>
    <property type="match status" value="1"/>
</dbReference>
<dbReference type="GO" id="GO:0055085">
    <property type="term" value="P:transmembrane transport"/>
    <property type="evidence" value="ECO:0007669"/>
    <property type="project" value="InterPro"/>
</dbReference>
<evidence type="ECO:0000256" key="4">
    <source>
        <dbReference type="ARBA" id="ARBA00022692"/>
    </source>
</evidence>
<evidence type="ECO:0000256" key="1">
    <source>
        <dbReference type="ARBA" id="ARBA00004651"/>
    </source>
</evidence>
<keyword evidence="2 7" id="KW-0813">Transport</keyword>
<protein>
    <submittedName>
        <fullName evidence="9">Oligopeptide transport system permease protein</fullName>
    </submittedName>
</protein>
<evidence type="ECO:0000256" key="6">
    <source>
        <dbReference type="ARBA" id="ARBA00023136"/>
    </source>
</evidence>
<organism evidence="9 10">
    <name type="scientific">Paenibacillus polysaccharolyticus</name>
    <dbReference type="NCBI Taxonomy" id="582692"/>
    <lineage>
        <taxon>Bacteria</taxon>
        <taxon>Bacillati</taxon>
        <taxon>Bacillota</taxon>
        <taxon>Bacilli</taxon>
        <taxon>Bacillales</taxon>
        <taxon>Paenibacillaceae</taxon>
        <taxon>Paenibacillus</taxon>
    </lineage>
</organism>
<evidence type="ECO:0000256" key="5">
    <source>
        <dbReference type="ARBA" id="ARBA00022989"/>
    </source>
</evidence>
<dbReference type="SUPFAM" id="SSF161098">
    <property type="entry name" value="MetI-like"/>
    <property type="match status" value="1"/>
</dbReference>
<feature type="transmembrane region" description="Helical" evidence="7">
    <location>
        <begin position="59"/>
        <end position="80"/>
    </location>
</feature>
<evidence type="ECO:0000259" key="8">
    <source>
        <dbReference type="PROSITE" id="PS50928"/>
    </source>
</evidence>
<feature type="transmembrane region" description="Helical" evidence="7">
    <location>
        <begin position="222"/>
        <end position="240"/>
    </location>
</feature>
<feature type="transmembrane region" description="Helical" evidence="7">
    <location>
        <begin position="277"/>
        <end position="302"/>
    </location>
</feature>
<dbReference type="STRING" id="582692.SAMN05720606_116170"/>
<dbReference type="Pfam" id="PF19300">
    <property type="entry name" value="BPD_transp_1_N"/>
    <property type="match status" value="1"/>
</dbReference>
<name>A0A1G5KRD0_9BACL</name>
<feature type="transmembrane region" description="Helical" evidence="7">
    <location>
        <begin position="150"/>
        <end position="171"/>
    </location>
</feature>
<feature type="transmembrane region" description="Helical" evidence="7">
    <location>
        <begin position="183"/>
        <end position="202"/>
    </location>
</feature>
<evidence type="ECO:0000256" key="7">
    <source>
        <dbReference type="RuleBase" id="RU363032"/>
    </source>
</evidence>
<evidence type="ECO:0000313" key="10">
    <source>
        <dbReference type="Proteomes" id="UP000198538"/>
    </source>
</evidence>
<gene>
    <name evidence="9" type="ORF">SAMN05720606_116170</name>
</gene>
<feature type="transmembrane region" description="Helical" evidence="7">
    <location>
        <begin position="27"/>
        <end position="52"/>
    </location>
</feature>
<dbReference type="InterPro" id="IPR000515">
    <property type="entry name" value="MetI-like"/>
</dbReference>
<dbReference type="AlphaFoldDB" id="A0A1G5KRD0"/>
<dbReference type="EMBL" id="FMVM01000016">
    <property type="protein sequence ID" value="SCZ03166.1"/>
    <property type="molecule type" value="Genomic_DNA"/>
</dbReference>
<evidence type="ECO:0000256" key="2">
    <source>
        <dbReference type="ARBA" id="ARBA00022448"/>
    </source>
</evidence>
<dbReference type="PANTHER" id="PTHR43163">
    <property type="entry name" value="DIPEPTIDE TRANSPORT SYSTEM PERMEASE PROTEIN DPPB-RELATED"/>
    <property type="match status" value="1"/>
</dbReference>
<dbReference type="GO" id="GO:0005886">
    <property type="term" value="C:plasma membrane"/>
    <property type="evidence" value="ECO:0007669"/>
    <property type="project" value="UniProtKB-SubCell"/>
</dbReference>
<keyword evidence="3" id="KW-1003">Cell membrane</keyword>
<dbReference type="PROSITE" id="PS50928">
    <property type="entry name" value="ABC_TM1"/>
    <property type="match status" value="1"/>
</dbReference>
<keyword evidence="4 7" id="KW-0812">Transmembrane</keyword>
<evidence type="ECO:0000313" key="9">
    <source>
        <dbReference type="EMBL" id="SCZ03166.1"/>
    </source>
</evidence>
<accession>A0A1G5KRD0</accession>
<comment type="subcellular location">
    <subcellularLocation>
        <location evidence="1 7">Cell membrane</location>
        <topology evidence="1 7">Multi-pass membrane protein</topology>
    </subcellularLocation>
</comment>
<evidence type="ECO:0000256" key="3">
    <source>
        <dbReference type="ARBA" id="ARBA00022475"/>
    </source>
</evidence>
<keyword evidence="10" id="KW-1185">Reference proteome</keyword>
<dbReference type="Pfam" id="PF00528">
    <property type="entry name" value="BPD_transp_1"/>
    <property type="match status" value="1"/>
</dbReference>
<keyword evidence="5 7" id="KW-1133">Transmembrane helix</keyword>
<dbReference type="InterPro" id="IPR045621">
    <property type="entry name" value="BPD_transp_1_N"/>
</dbReference>
<sequence>MEFHIYPDFFVCELIFLIILEISDKWIGLYCGLILQSICIQNIVCGGVQGLVKYVLKKLLFMLLSLFILASMTFFLMKAIPGDPFTSEKRVSPEIRALLEEKYGLDKPMYVQYFKYIGDIVQGDFGVSMNYLNQGVTDMITKTFTASLKIGVFAIIISIIVGVLLGLLAAVYHRKLIDDVTMVLAVIGIAVPSFLLASLLQYVFAFKLGWFNVMGFDGPLDYVLPVAALSASPIAFIARLTRSSMLEVLHADYIKTAKAKGLKWPAIMFKHVVRNGILPVVTYVGPMTANIITGSVVIEQIFNIGGIGKVFVESITNRDYTMIMGITIFYGILLMFARFLTDIAYVLVDPRIKLESRKGA</sequence>
<dbReference type="InterPro" id="IPR035906">
    <property type="entry name" value="MetI-like_sf"/>
</dbReference>
<dbReference type="CDD" id="cd06261">
    <property type="entry name" value="TM_PBP2"/>
    <property type="match status" value="1"/>
</dbReference>
<proteinExistence type="inferred from homology"/>
<dbReference type="PANTHER" id="PTHR43163:SF6">
    <property type="entry name" value="DIPEPTIDE TRANSPORT SYSTEM PERMEASE PROTEIN DPPB-RELATED"/>
    <property type="match status" value="1"/>
</dbReference>